<name>A0AA37CC53_AQUAC</name>
<dbReference type="InterPro" id="IPR003346">
    <property type="entry name" value="Transposase_20"/>
</dbReference>
<dbReference type="GO" id="GO:0003677">
    <property type="term" value="F:DNA binding"/>
    <property type="evidence" value="ECO:0007669"/>
    <property type="project" value="InterPro"/>
</dbReference>
<evidence type="ECO:0000313" key="5">
    <source>
        <dbReference type="Proteomes" id="UP000887212"/>
    </source>
</evidence>
<evidence type="ECO:0000313" key="4">
    <source>
        <dbReference type="EMBL" id="GIZ91560.1"/>
    </source>
</evidence>
<organism evidence="3 5">
    <name type="scientific">Aquipseudomonas alcaligenes</name>
    <name type="common">Pseudomonas alcaligenes</name>
    <dbReference type="NCBI Taxonomy" id="43263"/>
    <lineage>
        <taxon>Bacteria</taxon>
        <taxon>Pseudomonadati</taxon>
        <taxon>Pseudomonadota</taxon>
        <taxon>Gammaproteobacteria</taxon>
        <taxon>Pseudomonadales</taxon>
        <taxon>Pseudomonadaceae</taxon>
        <taxon>Aquipseudomonas</taxon>
    </lineage>
</organism>
<evidence type="ECO:0000313" key="6">
    <source>
        <dbReference type="Proteomes" id="UP000887228"/>
    </source>
</evidence>
<feature type="domain" description="Transposase IS116/IS110/IS902 C-terminal" evidence="2">
    <location>
        <begin position="171"/>
        <end position="248"/>
    </location>
</feature>
<comment type="caution">
    <text evidence="3">The sequence shown here is derived from an EMBL/GenBank/DDBJ whole genome shotgun (WGS) entry which is preliminary data.</text>
</comment>
<proteinExistence type="predicted"/>
<dbReference type="NCBIfam" id="NF033542">
    <property type="entry name" value="transpos_IS110"/>
    <property type="match status" value="1"/>
</dbReference>
<feature type="domain" description="Transposase IS110-like N-terminal" evidence="1">
    <location>
        <begin position="7"/>
        <end position="108"/>
    </location>
</feature>
<dbReference type="Proteomes" id="UP000887228">
    <property type="component" value="Unassembled WGS sequence"/>
</dbReference>
<dbReference type="GO" id="GO:0006313">
    <property type="term" value="P:DNA transposition"/>
    <property type="evidence" value="ECO:0007669"/>
    <property type="project" value="InterPro"/>
</dbReference>
<dbReference type="GO" id="GO:0004803">
    <property type="term" value="F:transposase activity"/>
    <property type="evidence" value="ECO:0007669"/>
    <property type="project" value="InterPro"/>
</dbReference>
<sequence length="310" mass="35148">MSLMSRLHKNSDTLACGTAHYWGRVAQARGHRVVLLHPRYVRPYRRRNKTDRNDCDAILEAARCADIHPVPVKSHEQQQVQQLHNLREAWKKTRVQHINLLRGILRELGVTAPSSTQAFLRQACELIERPEVCALRSSLQMVLAEISLCEQAMRDSEEQLARWHADDDIVHKLDEVSGIGLLTASALKTAVGKPERFASGRHLSAWLGMTPNEYSSGERRRLGCISCKGNTYVRTLLIHGARAALLAAKRCQTRTPERLTQLQRWALQTAERIGHNKAAVALANKLVRICWAVWCHERRFSGDWQSARPA</sequence>
<gene>
    <name evidence="3" type="ORF">KAM435_00030</name>
    <name evidence="4" type="ORF">KAM436_05280</name>
</gene>
<evidence type="ECO:0000259" key="1">
    <source>
        <dbReference type="Pfam" id="PF01548"/>
    </source>
</evidence>
<dbReference type="Proteomes" id="UP000887212">
    <property type="component" value="Unassembled WGS sequence"/>
</dbReference>
<reference evidence="3 6" key="1">
    <citation type="submission" date="2021-07" db="EMBL/GenBank/DDBJ databases">
        <title>Whole genome sequencing of carbapenem-resistant Pseudomonas spp. isolated in Japan.</title>
        <authorList>
            <person name="Suzuki M."/>
            <person name="Maehana S."/>
            <person name="Kitasato H."/>
        </authorList>
    </citation>
    <scope>NUCLEOTIDE SEQUENCE</scope>
    <source>
        <strain evidence="3">KAM435</strain>
        <strain evidence="4 6">KAM436</strain>
    </source>
</reference>
<evidence type="ECO:0000259" key="2">
    <source>
        <dbReference type="Pfam" id="PF02371"/>
    </source>
</evidence>
<accession>A0AA37CC53</accession>
<dbReference type="Pfam" id="PF01548">
    <property type="entry name" value="DEDD_Tnp_IS110"/>
    <property type="match status" value="1"/>
</dbReference>
<dbReference type="Pfam" id="PF02371">
    <property type="entry name" value="Transposase_20"/>
    <property type="match status" value="1"/>
</dbReference>
<dbReference type="AlphaFoldDB" id="A0AA37CC53"/>
<evidence type="ECO:0000313" key="3">
    <source>
        <dbReference type="EMBL" id="GIZ86676.1"/>
    </source>
</evidence>
<dbReference type="InterPro" id="IPR002525">
    <property type="entry name" value="Transp_IS110-like_N"/>
</dbReference>
<dbReference type="EMBL" id="BPMT01000001">
    <property type="protein sequence ID" value="GIZ91560.1"/>
    <property type="molecule type" value="Genomic_DNA"/>
</dbReference>
<dbReference type="EMBL" id="BPMS01000001">
    <property type="protein sequence ID" value="GIZ86676.1"/>
    <property type="molecule type" value="Genomic_DNA"/>
</dbReference>
<protein>
    <submittedName>
        <fullName evidence="3">Family 20 transposase</fullName>
    </submittedName>
</protein>
<dbReference type="InterPro" id="IPR047650">
    <property type="entry name" value="Transpos_IS110"/>
</dbReference>
<dbReference type="PANTHER" id="PTHR33055:SF3">
    <property type="entry name" value="PUTATIVE TRANSPOSASE FOR IS117-RELATED"/>
    <property type="match status" value="1"/>
</dbReference>
<dbReference type="PANTHER" id="PTHR33055">
    <property type="entry name" value="TRANSPOSASE FOR INSERTION SEQUENCE ELEMENT IS1111A"/>
    <property type="match status" value="1"/>
</dbReference>